<feature type="compositionally biased region" description="Polar residues" evidence="4">
    <location>
        <begin position="326"/>
        <end position="339"/>
    </location>
</feature>
<dbReference type="GO" id="GO:0003006">
    <property type="term" value="P:developmental process involved in reproduction"/>
    <property type="evidence" value="ECO:0007669"/>
    <property type="project" value="UniProtKB-ARBA"/>
</dbReference>
<dbReference type="InterPro" id="IPR051095">
    <property type="entry name" value="Dros_DevTransReg"/>
</dbReference>
<feature type="domain" description="C2H2-type" evidence="6">
    <location>
        <begin position="565"/>
        <end position="593"/>
    </location>
</feature>
<protein>
    <submittedName>
        <fullName evidence="7">Bmp-induced factor</fullName>
    </submittedName>
</protein>
<dbReference type="VEuPathDB" id="VectorBase:ADAC010344"/>
<dbReference type="CDD" id="cd18315">
    <property type="entry name" value="BTB_POZ_BAB-like"/>
    <property type="match status" value="1"/>
</dbReference>
<keyword evidence="3" id="KW-0479">Metal-binding</keyword>
<dbReference type="OMA" id="ECTEGME"/>
<dbReference type="STRING" id="43151.W5J1K8"/>
<dbReference type="Gene3D" id="3.30.710.10">
    <property type="entry name" value="Potassium Channel Kv1.1, Chain A"/>
    <property type="match status" value="1"/>
</dbReference>
<dbReference type="SMART" id="SM00225">
    <property type="entry name" value="BTB"/>
    <property type="match status" value="1"/>
</dbReference>
<evidence type="ECO:0000313" key="8">
    <source>
        <dbReference type="EnsemblMetazoa" id="ADAC010344-PA"/>
    </source>
</evidence>
<reference evidence="7" key="2">
    <citation type="submission" date="2010-05" db="EMBL/GenBank/DDBJ databases">
        <authorList>
            <person name="Almeida L.G."/>
            <person name="Nicolas M.F."/>
            <person name="Souza R.C."/>
            <person name="Vasconcelos A.T.R."/>
        </authorList>
    </citation>
    <scope>NUCLEOTIDE SEQUENCE</scope>
</reference>
<keyword evidence="3" id="KW-0862">Zinc</keyword>
<feature type="compositionally biased region" description="Gly residues" evidence="4">
    <location>
        <begin position="287"/>
        <end position="323"/>
    </location>
</feature>
<dbReference type="FunCoup" id="W5J1K8">
    <property type="interactions" value="199"/>
</dbReference>
<evidence type="ECO:0000256" key="2">
    <source>
        <dbReference type="ARBA" id="ARBA00023242"/>
    </source>
</evidence>
<evidence type="ECO:0000256" key="3">
    <source>
        <dbReference type="PROSITE-ProRule" id="PRU00042"/>
    </source>
</evidence>
<keyword evidence="3" id="KW-0863">Zinc-finger</keyword>
<dbReference type="Pfam" id="PF00096">
    <property type="entry name" value="zf-C2H2"/>
    <property type="match status" value="2"/>
</dbReference>
<feature type="region of interest" description="Disordered" evidence="4">
    <location>
        <begin position="243"/>
        <end position="456"/>
    </location>
</feature>
<feature type="compositionally biased region" description="Basic and acidic residues" evidence="4">
    <location>
        <begin position="361"/>
        <end position="372"/>
    </location>
</feature>
<dbReference type="EnsemblMetazoa" id="ADAC010344-RA">
    <property type="protein sequence ID" value="ADAC010344-PA"/>
    <property type="gene ID" value="ADAC010344"/>
</dbReference>
<gene>
    <name evidence="7" type="ORF">AND_010344</name>
</gene>
<dbReference type="GO" id="GO:0005634">
    <property type="term" value="C:nucleus"/>
    <property type="evidence" value="ECO:0007669"/>
    <property type="project" value="UniProtKB-SubCell"/>
</dbReference>
<comment type="subcellular location">
    <subcellularLocation>
        <location evidence="1">Nucleus</location>
    </subcellularLocation>
</comment>
<dbReference type="PROSITE" id="PS50097">
    <property type="entry name" value="BTB"/>
    <property type="match status" value="1"/>
</dbReference>
<feature type="compositionally biased region" description="Polar residues" evidence="4">
    <location>
        <begin position="411"/>
        <end position="425"/>
    </location>
</feature>
<dbReference type="HOGENOM" id="CLU_011721_3_0_1"/>
<dbReference type="InterPro" id="IPR011333">
    <property type="entry name" value="SKP1/BTB/POZ_sf"/>
</dbReference>
<reference evidence="8" key="4">
    <citation type="submission" date="2015-06" db="UniProtKB">
        <authorList>
            <consortium name="EnsemblMetazoa"/>
        </authorList>
    </citation>
    <scope>IDENTIFICATION</scope>
</reference>
<dbReference type="GO" id="GO:0048513">
    <property type="term" value="P:animal organ development"/>
    <property type="evidence" value="ECO:0007669"/>
    <property type="project" value="UniProtKB-ARBA"/>
</dbReference>
<reference evidence="7 9" key="1">
    <citation type="journal article" date="2010" name="BMC Genomics">
        <title>Combination of measures distinguishes pre-miRNAs from other stem-loops in the genome of the newly sequenced Anopheles darlingi.</title>
        <authorList>
            <person name="Mendes N.D."/>
            <person name="Freitas A.T."/>
            <person name="Vasconcelos A.T."/>
            <person name="Sagot M.F."/>
        </authorList>
    </citation>
    <scope>NUCLEOTIDE SEQUENCE</scope>
</reference>
<evidence type="ECO:0000259" key="5">
    <source>
        <dbReference type="PROSITE" id="PS50097"/>
    </source>
</evidence>
<feature type="compositionally biased region" description="Gly residues" evidence="4">
    <location>
        <begin position="249"/>
        <end position="264"/>
    </location>
</feature>
<dbReference type="PROSITE" id="PS50157">
    <property type="entry name" value="ZINC_FINGER_C2H2_2"/>
    <property type="match status" value="2"/>
</dbReference>
<evidence type="ECO:0000256" key="1">
    <source>
        <dbReference type="ARBA" id="ARBA00004123"/>
    </source>
</evidence>
<feature type="region of interest" description="Disordered" evidence="4">
    <location>
        <begin position="24"/>
        <end position="43"/>
    </location>
</feature>
<feature type="compositionally biased region" description="Basic and acidic residues" evidence="4">
    <location>
        <begin position="439"/>
        <end position="456"/>
    </location>
</feature>
<dbReference type="SUPFAM" id="SSF57667">
    <property type="entry name" value="beta-beta-alpha zinc fingers"/>
    <property type="match status" value="1"/>
</dbReference>
<evidence type="ECO:0000313" key="7">
    <source>
        <dbReference type="EMBL" id="ETN58077.1"/>
    </source>
</evidence>
<dbReference type="Gene3D" id="3.30.160.60">
    <property type="entry name" value="Classic Zinc Finger"/>
    <property type="match status" value="1"/>
</dbReference>
<dbReference type="GO" id="GO:0006357">
    <property type="term" value="P:regulation of transcription by RNA polymerase II"/>
    <property type="evidence" value="ECO:0007669"/>
    <property type="project" value="TreeGrafter"/>
</dbReference>
<proteinExistence type="predicted"/>
<keyword evidence="9" id="KW-1185">Reference proteome</keyword>
<dbReference type="InterPro" id="IPR013087">
    <property type="entry name" value="Znf_C2H2_type"/>
</dbReference>
<name>W5J1K8_ANODA</name>
<dbReference type="PANTHER" id="PTHR23110:SF94">
    <property type="entry name" value="ZINC FINGER PROTEIN CHINMO"/>
    <property type="match status" value="1"/>
</dbReference>
<dbReference type="InterPro" id="IPR036236">
    <property type="entry name" value="Znf_C2H2_sf"/>
</dbReference>
<dbReference type="SUPFAM" id="SSF54695">
    <property type="entry name" value="POZ domain"/>
    <property type="match status" value="1"/>
</dbReference>
<feature type="compositionally biased region" description="Polar residues" evidence="4">
    <location>
        <begin position="374"/>
        <end position="400"/>
    </location>
</feature>
<dbReference type="AlphaFoldDB" id="W5J1K8"/>
<sequence length="601" mass="63635">MVVGTPGPPRCAPTVAREGCSRTINAEDNKNEQEETSSDGLLGGVPDRAPIVRSVTYFWVAVRHFGAGRSISCDCGKDMSWWSKFSHKHPWCGEGGRAICSALVPETVFKAHKVILAACSKNFADLFERAPVGPGQIIVMLEATSADNMHALLEFMYKGEVHVSQKALESFLKAAENLQVKGLTTEHGRFASANANSQPPQSSSSSFHDPPNDLPSPAIRRQQRNSLSSSLESINRAVKRETDSIVGSAGSGNSGSGANHGSGGTDRADRSTGGATCGSRSDRSDVGAGGGSGGGNGGSGSGAGGGGGSGGGGGGGGGGGERGGSTPSSNYSPYLQPSYLQPAGYENRKRAHRSPFYETQETTRDSVLRDGKTSAGNGSPVSGSKNYRPSSSGSSATPTEADTIHTDRDSPQQSTRYENHSPSTTHHGHGNGPVSSNTMDREDRNDHNGSIDKVKNECTEGMEARAEDLRVKMELRPIQSPLRSSAPSTPTTPVGFLHVKGGLEASIPSAEMMGMLSAPRDSVTTADVSAYVPGKKLQCPLCDRQYGYETNLRAHIRQRHQGIRVPCPYCSRTFTRNNTVRRHIAREHKQQTQFLPSQLHS</sequence>
<feature type="domain" description="C2H2-type" evidence="6">
    <location>
        <begin position="537"/>
        <end position="565"/>
    </location>
</feature>
<dbReference type="PANTHER" id="PTHR23110">
    <property type="entry name" value="BTB DOMAIN TRANSCRIPTION FACTOR"/>
    <property type="match status" value="1"/>
</dbReference>
<feature type="compositionally biased region" description="Low complexity" evidence="4">
    <location>
        <begin position="192"/>
        <end position="206"/>
    </location>
</feature>
<dbReference type="VEuPathDB" id="VectorBase:ADAR2_006427"/>
<accession>W5J1K8</accession>
<dbReference type="FunFam" id="3.30.160.60:FF:002618">
    <property type="entry name" value="Bmp-induced factor"/>
    <property type="match status" value="1"/>
</dbReference>
<feature type="domain" description="BTB" evidence="5">
    <location>
        <begin position="104"/>
        <end position="165"/>
    </location>
</feature>
<dbReference type="EMBL" id="ADMH02002170">
    <property type="protein sequence ID" value="ETN58077.1"/>
    <property type="molecule type" value="Genomic_DNA"/>
</dbReference>
<dbReference type="SMART" id="SM00355">
    <property type="entry name" value="ZnF_C2H2"/>
    <property type="match status" value="2"/>
</dbReference>
<feature type="region of interest" description="Disordered" evidence="4">
    <location>
        <begin position="191"/>
        <end position="231"/>
    </location>
</feature>
<dbReference type="Pfam" id="PF00651">
    <property type="entry name" value="BTB"/>
    <property type="match status" value="1"/>
</dbReference>
<evidence type="ECO:0000256" key="4">
    <source>
        <dbReference type="SAM" id="MobiDB-lite"/>
    </source>
</evidence>
<dbReference type="eggNOG" id="ENOG502RRBM">
    <property type="taxonomic scope" value="Eukaryota"/>
</dbReference>
<organism evidence="7">
    <name type="scientific">Anopheles darlingi</name>
    <name type="common">Mosquito</name>
    <dbReference type="NCBI Taxonomy" id="43151"/>
    <lineage>
        <taxon>Eukaryota</taxon>
        <taxon>Metazoa</taxon>
        <taxon>Ecdysozoa</taxon>
        <taxon>Arthropoda</taxon>
        <taxon>Hexapoda</taxon>
        <taxon>Insecta</taxon>
        <taxon>Pterygota</taxon>
        <taxon>Neoptera</taxon>
        <taxon>Endopterygota</taxon>
        <taxon>Diptera</taxon>
        <taxon>Nematocera</taxon>
        <taxon>Culicoidea</taxon>
        <taxon>Culicidae</taxon>
        <taxon>Anophelinae</taxon>
        <taxon>Anopheles</taxon>
    </lineage>
</organism>
<reference evidence="7" key="3">
    <citation type="journal article" date="2013" name="Nucleic Acids Res.">
        <title>The genome of Anopheles darlingi, the main neotropical malaria vector.</title>
        <authorList>
            <person name="Marinotti O."/>
            <person name="Cerqueira G.C."/>
            <person name="de Almeida L.G."/>
            <person name="Ferro M.I."/>
            <person name="Loreto E.L."/>
            <person name="Zaha A."/>
            <person name="Teixeira S.M."/>
            <person name="Wespiser A.R."/>
            <person name="Almeida E Silva A."/>
            <person name="Schlindwein A.D."/>
            <person name="Pacheco A.C."/>
            <person name="Silva A.L."/>
            <person name="Graveley B.R."/>
            <person name="Walenz B.P."/>
            <person name="Lima Bde A."/>
            <person name="Ribeiro C.A."/>
            <person name="Nunes-Silva C.G."/>
            <person name="de Carvalho C.R."/>
            <person name="Soares C.M."/>
            <person name="de Menezes C.B."/>
            <person name="Matiolli C."/>
            <person name="Caffrey D."/>
            <person name="Araujo D.A."/>
            <person name="de Oliveira D.M."/>
            <person name="Golenbock D."/>
            <person name="Grisard E.C."/>
            <person name="Fantinatti-Garboggini F."/>
            <person name="de Carvalho F.M."/>
            <person name="Barcellos F.G."/>
            <person name="Prosdocimi F."/>
            <person name="May G."/>
            <person name="Azevedo Junior G.M."/>
            <person name="Guimaraes G.M."/>
            <person name="Goldman G.H."/>
            <person name="Padilha I.Q."/>
            <person name="Batista Jda S."/>
            <person name="Ferro J.A."/>
            <person name="Ribeiro J.M."/>
            <person name="Fietto J.L."/>
            <person name="Dabbas K.M."/>
            <person name="Cerdeira L."/>
            <person name="Agnez-Lima L.F."/>
            <person name="Brocchi M."/>
            <person name="de Carvalho M.O."/>
            <person name="Teixeira Mde M."/>
            <person name="Diniz Maia Mde M."/>
            <person name="Goldman M.H."/>
            <person name="Cruz Schneider M.P."/>
            <person name="Felipe M.S."/>
            <person name="Hungria M."/>
            <person name="Nicolas M.F."/>
            <person name="Pereira M."/>
            <person name="Montes M.A."/>
            <person name="Cantao M.E."/>
            <person name="Vincentz M."/>
            <person name="Rafael M.S."/>
            <person name="Silverman N."/>
            <person name="Stoco P.H."/>
            <person name="Souza R.C."/>
            <person name="Vicentini R."/>
            <person name="Gazzinelli R.T."/>
            <person name="Neves Rde O."/>
            <person name="Silva R."/>
            <person name="Astolfi-Filho S."/>
            <person name="Maciel T.E."/>
            <person name="Urmenyi T.P."/>
            <person name="Tadei W.P."/>
            <person name="Camargo E.P."/>
            <person name="de Vasconcelos A.T."/>
        </authorList>
    </citation>
    <scope>NUCLEOTIDE SEQUENCE</scope>
</reference>
<dbReference type="Proteomes" id="UP000000673">
    <property type="component" value="Unassembled WGS sequence"/>
</dbReference>
<evidence type="ECO:0000259" key="6">
    <source>
        <dbReference type="PROSITE" id="PS50157"/>
    </source>
</evidence>
<evidence type="ECO:0000313" key="9">
    <source>
        <dbReference type="Proteomes" id="UP000000673"/>
    </source>
</evidence>
<dbReference type="InterPro" id="IPR000210">
    <property type="entry name" value="BTB/POZ_dom"/>
</dbReference>
<dbReference type="PROSITE" id="PS00028">
    <property type="entry name" value="ZINC_FINGER_C2H2_1"/>
    <property type="match status" value="2"/>
</dbReference>
<keyword evidence="2" id="KW-0539">Nucleus</keyword>
<dbReference type="GO" id="GO:0048666">
    <property type="term" value="P:neuron development"/>
    <property type="evidence" value="ECO:0007669"/>
    <property type="project" value="UniProtKB-ARBA"/>
</dbReference>
<dbReference type="GO" id="GO:0008270">
    <property type="term" value="F:zinc ion binding"/>
    <property type="evidence" value="ECO:0007669"/>
    <property type="project" value="UniProtKB-KW"/>
</dbReference>